<dbReference type="Gene3D" id="1.20.5.170">
    <property type="match status" value="1"/>
</dbReference>
<dbReference type="CDD" id="cd14705">
    <property type="entry name" value="bZIP_Zip1"/>
    <property type="match status" value="1"/>
</dbReference>
<evidence type="ECO:0000256" key="1">
    <source>
        <dbReference type="ARBA" id="ARBA00004123"/>
    </source>
</evidence>
<dbReference type="GO" id="GO:0000977">
    <property type="term" value="F:RNA polymerase II transcription regulatory region sequence-specific DNA binding"/>
    <property type="evidence" value="ECO:0007669"/>
    <property type="project" value="TreeGrafter"/>
</dbReference>
<keyword evidence="5" id="KW-0539">Nucleus</keyword>
<dbReference type="PANTHER" id="PTHR13044:SF14">
    <property type="entry name" value="CRYPTOCEPHAL, ISOFORM A"/>
    <property type="match status" value="1"/>
</dbReference>
<dbReference type="InterPro" id="IPR046347">
    <property type="entry name" value="bZIP_sf"/>
</dbReference>
<dbReference type="Proteomes" id="UP001302321">
    <property type="component" value="Unassembled WGS sequence"/>
</dbReference>
<evidence type="ECO:0000256" key="2">
    <source>
        <dbReference type="ARBA" id="ARBA00023015"/>
    </source>
</evidence>
<feature type="compositionally biased region" description="Basic and acidic residues" evidence="6">
    <location>
        <begin position="174"/>
        <end position="185"/>
    </location>
</feature>
<dbReference type="InterPro" id="IPR004827">
    <property type="entry name" value="bZIP"/>
</dbReference>
<evidence type="ECO:0000313" key="9">
    <source>
        <dbReference type="Proteomes" id="UP001302321"/>
    </source>
</evidence>
<evidence type="ECO:0000313" key="8">
    <source>
        <dbReference type="EMBL" id="KAK4174743.1"/>
    </source>
</evidence>
<feature type="compositionally biased region" description="Basic and acidic residues" evidence="6">
    <location>
        <begin position="285"/>
        <end position="295"/>
    </location>
</feature>
<keyword evidence="4" id="KW-0804">Transcription</keyword>
<keyword evidence="3" id="KW-0238">DNA-binding</keyword>
<feature type="region of interest" description="Disordered" evidence="6">
    <location>
        <begin position="260"/>
        <end position="295"/>
    </location>
</feature>
<protein>
    <recommendedName>
        <fullName evidence="7">BZIP domain-containing protein</fullName>
    </recommendedName>
</protein>
<dbReference type="PROSITE" id="PS50217">
    <property type="entry name" value="BZIP"/>
    <property type="match status" value="1"/>
</dbReference>
<name>A0AAN7A5F4_9PEZI</name>
<evidence type="ECO:0000256" key="5">
    <source>
        <dbReference type="ARBA" id="ARBA00023242"/>
    </source>
</evidence>
<comment type="caution">
    <text evidence="8">The sequence shown here is derived from an EMBL/GenBank/DDBJ whole genome shotgun (WGS) entry which is preliminary data.</text>
</comment>
<feature type="region of interest" description="Disordered" evidence="6">
    <location>
        <begin position="53"/>
        <end position="72"/>
    </location>
</feature>
<evidence type="ECO:0000256" key="3">
    <source>
        <dbReference type="ARBA" id="ARBA00023125"/>
    </source>
</evidence>
<dbReference type="FunFam" id="1.20.5.170:FF:000075">
    <property type="entry name" value="BZIP transcription factor (MetR)"/>
    <property type="match status" value="1"/>
</dbReference>
<feature type="domain" description="BZIP" evidence="7">
    <location>
        <begin position="182"/>
        <end position="241"/>
    </location>
</feature>
<proteinExistence type="predicted"/>
<dbReference type="Pfam" id="PF07716">
    <property type="entry name" value="bZIP_2"/>
    <property type="match status" value="1"/>
</dbReference>
<dbReference type="PANTHER" id="PTHR13044">
    <property type="entry name" value="ACTIVATING TRANSCRIPTION FACTOR ATF 4/5"/>
    <property type="match status" value="1"/>
</dbReference>
<dbReference type="SUPFAM" id="SSF57959">
    <property type="entry name" value="Leucine zipper domain"/>
    <property type="match status" value="1"/>
</dbReference>
<evidence type="ECO:0000256" key="4">
    <source>
        <dbReference type="ARBA" id="ARBA00023163"/>
    </source>
</evidence>
<dbReference type="SMART" id="SM00338">
    <property type="entry name" value="BRLZ"/>
    <property type="match status" value="1"/>
</dbReference>
<dbReference type="PROSITE" id="PS00036">
    <property type="entry name" value="BZIP_BASIC"/>
    <property type="match status" value="1"/>
</dbReference>
<keyword evidence="9" id="KW-1185">Reference proteome</keyword>
<dbReference type="GO" id="GO:0005634">
    <property type="term" value="C:nucleus"/>
    <property type="evidence" value="ECO:0007669"/>
    <property type="project" value="UniProtKB-SubCell"/>
</dbReference>
<evidence type="ECO:0000259" key="7">
    <source>
        <dbReference type="PROSITE" id="PS50217"/>
    </source>
</evidence>
<reference evidence="8" key="2">
    <citation type="submission" date="2023-05" db="EMBL/GenBank/DDBJ databases">
        <authorList>
            <consortium name="Lawrence Berkeley National Laboratory"/>
            <person name="Steindorff A."/>
            <person name="Hensen N."/>
            <person name="Bonometti L."/>
            <person name="Westerberg I."/>
            <person name="Brannstrom I.O."/>
            <person name="Guillou S."/>
            <person name="Cros-Aarteil S."/>
            <person name="Calhoun S."/>
            <person name="Haridas S."/>
            <person name="Kuo A."/>
            <person name="Mondo S."/>
            <person name="Pangilinan J."/>
            <person name="Riley R."/>
            <person name="Labutti K."/>
            <person name="Andreopoulos B."/>
            <person name="Lipzen A."/>
            <person name="Chen C."/>
            <person name="Yanf M."/>
            <person name="Daum C."/>
            <person name="Ng V."/>
            <person name="Clum A."/>
            <person name="Ohm R."/>
            <person name="Martin F."/>
            <person name="Silar P."/>
            <person name="Natvig D."/>
            <person name="Lalanne C."/>
            <person name="Gautier V."/>
            <person name="Ament-Velasquez S.L."/>
            <person name="Kruys A."/>
            <person name="Hutchinson M.I."/>
            <person name="Powell A.J."/>
            <person name="Barry K."/>
            <person name="Miller A.N."/>
            <person name="Grigoriev I.V."/>
            <person name="Debuchy R."/>
            <person name="Gladieux P."/>
            <person name="Thoren M.H."/>
            <person name="Johannesson H."/>
        </authorList>
    </citation>
    <scope>NUCLEOTIDE SEQUENCE</scope>
    <source>
        <strain evidence="8">CBS 892.96</strain>
    </source>
</reference>
<comment type="subcellular location">
    <subcellularLocation>
        <location evidence="1">Nucleus</location>
    </subcellularLocation>
</comment>
<sequence length="295" mass="32561">MAYSSGRRGVNVTQYLRDLNHDGAVEETLITDEDLAKDLALFTNTQFFDFETGQNTDYQAPPVKPDTLQSSPTEELTSADSIMGDFGSFDFIPGDYSFGDFGSNYTSPTVPAFPDSLGNLQPIQPTPQSSYAPSVPQQHQPGYVHTVAAPVIGSEKHKATEQLSPPNRILSFEDASRMAAEEDKRRRNTAASARFRIKKKQREQALEKSAKEMMEKVTMLEGRISALETENKWLKSLVTEKHGDKQDILEKFFKEFAAREAKKGSSSSATKDSISAASSTTAVDDSDKSPAKRKD</sequence>
<evidence type="ECO:0000256" key="6">
    <source>
        <dbReference type="SAM" id="MobiDB-lite"/>
    </source>
</evidence>
<reference evidence="8" key="1">
    <citation type="journal article" date="2023" name="Mol. Phylogenet. Evol.">
        <title>Genome-scale phylogeny and comparative genomics of the fungal order Sordariales.</title>
        <authorList>
            <person name="Hensen N."/>
            <person name="Bonometti L."/>
            <person name="Westerberg I."/>
            <person name="Brannstrom I.O."/>
            <person name="Guillou S."/>
            <person name="Cros-Aarteil S."/>
            <person name="Calhoun S."/>
            <person name="Haridas S."/>
            <person name="Kuo A."/>
            <person name="Mondo S."/>
            <person name="Pangilinan J."/>
            <person name="Riley R."/>
            <person name="LaButti K."/>
            <person name="Andreopoulos B."/>
            <person name="Lipzen A."/>
            <person name="Chen C."/>
            <person name="Yan M."/>
            <person name="Daum C."/>
            <person name="Ng V."/>
            <person name="Clum A."/>
            <person name="Steindorff A."/>
            <person name="Ohm R.A."/>
            <person name="Martin F."/>
            <person name="Silar P."/>
            <person name="Natvig D.O."/>
            <person name="Lalanne C."/>
            <person name="Gautier V."/>
            <person name="Ament-Velasquez S.L."/>
            <person name="Kruys A."/>
            <person name="Hutchinson M.I."/>
            <person name="Powell A.J."/>
            <person name="Barry K."/>
            <person name="Miller A.N."/>
            <person name="Grigoriev I.V."/>
            <person name="Debuchy R."/>
            <person name="Gladieux P."/>
            <person name="Hiltunen Thoren M."/>
            <person name="Johannesson H."/>
        </authorList>
    </citation>
    <scope>NUCLEOTIDE SEQUENCE</scope>
    <source>
        <strain evidence="8">CBS 892.96</strain>
    </source>
</reference>
<gene>
    <name evidence="8" type="ORF">QBC36DRAFT_332999</name>
</gene>
<dbReference type="AlphaFoldDB" id="A0AAN7A5F4"/>
<dbReference type="GO" id="GO:0001228">
    <property type="term" value="F:DNA-binding transcription activator activity, RNA polymerase II-specific"/>
    <property type="evidence" value="ECO:0007669"/>
    <property type="project" value="TreeGrafter"/>
</dbReference>
<feature type="compositionally biased region" description="Low complexity" evidence="6">
    <location>
        <begin position="264"/>
        <end position="283"/>
    </location>
</feature>
<organism evidence="8 9">
    <name type="scientific">Triangularia setosa</name>
    <dbReference type="NCBI Taxonomy" id="2587417"/>
    <lineage>
        <taxon>Eukaryota</taxon>
        <taxon>Fungi</taxon>
        <taxon>Dikarya</taxon>
        <taxon>Ascomycota</taxon>
        <taxon>Pezizomycotina</taxon>
        <taxon>Sordariomycetes</taxon>
        <taxon>Sordariomycetidae</taxon>
        <taxon>Sordariales</taxon>
        <taxon>Podosporaceae</taxon>
        <taxon>Triangularia</taxon>
    </lineage>
</organism>
<dbReference type="EMBL" id="MU866266">
    <property type="protein sequence ID" value="KAK4174743.1"/>
    <property type="molecule type" value="Genomic_DNA"/>
</dbReference>
<keyword evidence="2" id="KW-0805">Transcription regulation</keyword>
<feature type="region of interest" description="Disordered" evidence="6">
    <location>
        <begin position="168"/>
        <end position="191"/>
    </location>
</feature>
<accession>A0AAN7A5F4</accession>